<evidence type="ECO:0000256" key="1">
    <source>
        <dbReference type="ARBA" id="ARBA00006525"/>
    </source>
</evidence>
<reference evidence="4" key="1">
    <citation type="submission" date="2020-01" db="EMBL/GenBank/DDBJ databases">
        <authorList>
            <person name="Meier V. D."/>
            <person name="Meier V D."/>
        </authorList>
    </citation>
    <scope>NUCLEOTIDE SEQUENCE</scope>
    <source>
        <strain evidence="4">HLG_WM_MAG_10</strain>
    </source>
</reference>
<feature type="domain" description="Smf/DprA SLOG" evidence="2">
    <location>
        <begin position="89"/>
        <end position="294"/>
    </location>
</feature>
<gene>
    <name evidence="4" type="ORF">HELGO_WM22682</name>
</gene>
<dbReference type="Pfam" id="PF17782">
    <property type="entry name" value="WHD_DprA"/>
    <property type="match status" value="1"/>
</dbReference>
<dbReference type="InterPro" id="IPR003488">
    <property type="entry name" value="DprA"/>
</dbReference>
<dbReference type="PANTHER" id="PTHR43022">
    <property type="entry name" value="PROTEIN SMF"/>
    <property type="match status" value="1"/>
</dbReference>
<dbReference type="PANTHER" id="PTHR43022:SF1">
    <property type="entry name" value="PROTEIN SMF"/>
    <property type="match status" value="1"/>
</dbReference>
<feature type="domain" description="DprA winged helix" evidence="3">
    <location>
        <begin position="312"/>
        <end position="365"/>
    </location>
</feature>
<evidence type="ECO:0000259" key="2">
    <source>
        <dbReference type="Pfam" id="PF02481"/>
    </source>
</evidence>
<dbReference type="GO" id="GO:0009294">
    <property type="term" value="P:DNA-mediated transformation"/>
    <property type="evidence" value="ECO:0007669"/>
    <property type="project" value="InterPro"/>
</dbReference>
<accession>A0A6S6UA10</accession>
<dbReference type="Gene3D" id="1.10.10.10">
    <property type="entry name" value="Winged helix-like DNA-binding domain superfamily/Winged helix DNA-binding domain"/>
    <property type="match status" value="1"/>
</dbReference>
<evidence type="ECO:0000259" key="3">
    <source>
        <dbReference type="Pfam" id="PF17782"/>
    </source>
</evidence>
<name>A0A6S6UA10_9BACT</name>
<dbReference type="Gene3D" id="3.40.50.450">
    <property type="match status" value="1"/>
</dbReference>
<dbReference type="InterPro" id="IPR057666">
    <property type="entry name" value="DrpA_SLOG"/>
</dbReference>
<evidence type="ECO:0000313" key="4">
    <source>
        <dbReference type="EMBL" id="CAA6828639.1"/>
    </source>
</evidence>
<proteinExistence type="inferred from homology"/>
<protein>
    <submittedName>
        <fullName evidence="4">Rossmann fold nucleotide-binding protein Smf possibly involved in DNA uptake</fullName>
    </submittedName>
</protein>
<dbReference type="EMBL" id="CACVAQ010000434">
    <property type="protein sequence ID" value="CAA6828639.1"/>
    <property type="molecule type" value="Genomic_DNA"/>
</dbReference>
<dbReference type="SUPFAM" id="SSF47781">
    <property type="entry name" value="RuvA domain 2-like"/>
    <property type="match status" value="1"/>
</dbReference>
<dbReference type="InterPro" id="IPR041614">
    <property type="entry name" value="DprA_WH"/>
</dbReference>
<organism evidence="4">
    <name type="scientific">uncultured Aureispira sp</name>
    <dbReference type="NCBI Taxonomy" id="1331704"/>
    <lineage>
        <taxon>Bacteria</taxon>
        <taxon>Pseudomonadati</taxon>
        <taxon>Bacteroidota</taxon>
        <taxon>Saprospiria</taxon>
        <taxon>Saprospirales</taxon>
        <taxon>Saprospiraceae</taxon>
        <taxon>Aureispira</taxon>
        <taxon>environmental samples</taxon>
    </lineage>
</organism>
<sequence length="370" mass="41386">MTLNQEVVGEELIYRIALNLIPQLGNKTAFELLRHFGSAQAVFEQSKEADLHQVPKIGQAMVQQILEKSTLEKAAEEWAFTQKYNIKVLPQESADYPKRLRNCPDAPFLLYYKGNTNLNAAKVVAIVGTRKPSAQGKLFCERLVQDLAVYNPLIVSGLAYGIDVTAHKKCLDLQLPNIGVVAHGLDRIYPKMHKTIAQRMTNCGGILTEFRKGVAPFSKHFPMRNRIIAGMADAVVVVETANRGGSMITAYIANEYNKDVFAVPGRLDDPLSKGCNHLIKTHRASLLESAEDLAYILRWEKKAKGQQKQLFANLSKEERLIVDLMLGKEVHLEMIIQKTKISTSRMAALLLELELRGVIRALPGNNFRLL</sequence>
<dbReference type="SUPFAM" id="SSF102405">
    <property type="entry name" value="MCP/YpsA-like"/>
    <property type="match status" value="1"/>
</dbReference>
<dbReference type="InterPro" id="IPR010994">
    <property type="entry name" value="RuvA_2-like"/>
</dbReference>
<dbReference type="NCBIfam" id="TIGR00732">
    <property type="entry name" value="dprA"/>
    <property type="match status" value="1"/>
</dbReference>
<dbReference type="Pfam" id="PF02481">
    <property type="entry name" value="DNA_processg_A"/>
    <property type="match status" value="1"/>
</dbReference>
<comment type="similarity">
    <text evidence="1">Belongs to the DprA/Smf family.</text>
</comment>
<dbReference type="InterPro" id="IPR036388">
    <property type="entry name" value="WH-like_DNA-bd_sf"/>
</dbReference>
<dbReference type="AlphaFoldDB" id="A0A6S6UA10"/>